<evidence type="ECO:0000313" key="2">
    <source>
        <dbReference type="EMBL" id="OLU44576.1"/>
    </source>
</evidence>
<reference evidence="1 3" key="1">
    <citation type="journal article" date="2016" name="Gut Pathog.">
        <title>Whole genome sequencing of "Faecalibaculum rodentium" ALO17, isolated from C57BL/6J laboratory mouse feces.</title>
        <authorList>
            <person name="Lim S."/>
            <person name="Chang D.H."/>
            <person name="Ahn S."/>
            <person name="Kim B.C."/>
        </authorList>
    </citation>
    <scope>NUCLEOTIDE SEQUENCE [LARGE SCALE GENOMIC DNA]</scope>
    <source>
        <strain evidence="1 3">Alo17</strain>
    </source>
</reference>
<evidence type="ECO:0000313" key="1">
    <source>
        <dbReference type="EMBL" id="AMK55412.1"/>
    </source>
</evidence>
<dbReference type="GeneID" id="78478840"/>
<dbReference type="EMBL" id="CP011391">
    <property type="protein sequence ID" value="AMK55412.1"/>
    <property type="molecule type" value="Genomic_DNA"/>
</dbReference>
<dbReference type="KEGG" id="fro:AALO17_22780"/>
<name>A0A140DXN5_9FIRM</name>
<accession>A0A140DXN5</accession>
<evidence type="ECO:0000313" key="4">
    <source>
        <dbReference type="Proteomes" id="UP000186758"/>
    </source>
</evidence>
<dbReference type="Proteomes" id="UP000186758">
    <property type="component" value="Unassembled WGS sequence"/>
</dbReference>
<evidence type="ECO:0000313" key="3">
    <source>
        <dbReference type="Proteomes" id="UP000069771"/>
    </source>
</evidence>
<protein>
    <recommendedName>
        <fullName evidence="5">N-acetyltransferase domain-containing protein</fullName>
    </recommendedName>
</protein>
<gene>
    <name evidence="1" type="ORF">AALO17_22780</name>
    <name evidence="2" type="ORF">BO223_07805</name>
</gene>
<evidence type="ECO:0008006" key="5">
    <source>
        <dbReference type="Google" id="ProtNLM"/>
    </source>
</evidence>
<keyword evidence="3" id="KW-1185">Reference proteome</keyword>
<dbReference type="Pfam" id="PF13527">
    <property type="entry name" value="Acetyltransf_9"/>
    <property type="match status" value="1"/>
</dbReference>
<dbReference type="SUPFAM" id="SSF55729">
    <property type="entry name" value="Acyl-CoA N-acyltransferases (Nat)"/>
    <property type="match status" value="1"/>
</dbReference>
<dbReference type="RefSeq" id="WP_067559025.1">
    <property type="nucleotide sequence ID" value="NZ_CAMTBT010000012.1"/>
</dbReference>
<dbReference type="EMBL" id="MPJZ01000063">
    <property type="protein sequence ID" value="OLU44576.1"/>
    <property type="molecule type" value="Genomic_DNA"/>
</dbReference>
<dbReference type="AlphaFoldDB" id="A0A140DXN5"/>
<dbReference type="STRING" id="1702221.AALO17_22780"/>
<dbReference type="Gene3D" id="3.40.630.30">
    <property type="match status" value="1"/>
</dbReference>
<dbReference type="Proteomes" id="UP000069771">
    <property type="component" value="Chromosome"/>
</dbReference>
<dbReference type="InterPro" id="IPR016181">
    <property type="entry name" value="Acyl_CoA_acyltransferase"/>
</dbReference>
<dbReference type="OrthoDB" id="1767560at2"/>
<sequence>MTHVIRSESLGLDDEIRDLLEKSMIGMSEKEVGAWMDHIYDPENMFVMIRDDRPVSCIQVKHRVLHLTNRQLTVSVPVLFCTHPDYRLQRCFGKLMEAVIAQASANDLALLTVSDQVKVLEKRSFFPVARCREYWLDRIQIPPLSDGSVRPWRGEDLYPVYQGFVRNFPIRLELSRDEFEAHLAYLRAAGRRIWVAADQWTHVEGFGVTLPVSTGIRFELLAYENSRALVNLLARQARYTQTLVVRTGPNEALERLFEGVVHRPKDSVLVRLTNWQLLSRWLNMELRSPQALFDAFPAAMWFGLL</sequence>
<reference evidence="2 4" key="2">
    <citation type="submission" date="2016-11" db="EMBL/GenBank/DDBJ databases">
        <title>Description of two novel members of the family Erysipelotrichaceae: Ileibacterium lipovorans gen. nov., sp. nov. and Dubosiella newyorkensis, gen. nov., sp. nov.</title>
        <authorList>
            <person name="Cox L.M."/>
            <person name="Sohn J."/>
            <person name="Tyrrell K.L."/>
            <person name="Citron D.M."/>
            <person name="Lawson P.A."/>
            <person name="Patel N.B."/>
            <person name="Iizumi T."/>
            <person name="Perez-Perez G.I."/>
            <person name="Goldstein E.J."/>
            <person name="Blaser M.J."/>
        </authorList>
    </citation>
    <scope>NUCLEOTIDE SEQUENCE [LARGE SCALE GENOMIC DNA]</scope>
    <source>
        <strain evidence="2 4">NYU-BL-K8</strain>
    </source>
</reference>
<organism evidence="1 3">
    <name type="scientific">Faecalibaculum rodentium</name>
    <dbReference type="NCBI Taxonomy" id="1702221"/>
    <lineage>
        <taxon>Bacteria</taxon>
        <taxon>Bacillati</taxon>
        <taxon>Bacillota</taxon>
        <taxon>Erysipelotrichia</taxon>
        <taxon>Erysipelotrichales</taxon>
        <taxon>Erysipelotrichaceae</taxon>
        <taxon>Faecalibaculum</taxon>
    </lineage>
</organism>
<proteinExistence type="predicted"/>